<keyword evidence="2" id="KW-1185">Reference proteome</keyword>
<dbReference type="RefSeq" id="WP_076525551.1">
    <property type="nucleotide sequence ID" value="NZ_CP048103.1"/>
</dbReference>
<organism evidence="1 2">
    <name type="scientific">Kroppenstedtia eburnea</name>
    <dbReference type="NCBI Taxonomy" id="714067"/>
    <lineage>
        <taxon>Bacteria</taxon>
        <taxon>Bacillati</taxon>
        <taxon>Bacillota</taxon>
        <taxon>Bacilli</taxon>
        <taxon>Bacillales</taxon>
        <taxon>Thermoactinomycetaceae</taxon>
        <taxon>Kroppenstedtia</taxon>
    </lineage>
</organism>
<evidence type="ECO:0000313" key="2">
    <source>
        <dbReference type="Proteomes" id="UP000186795"/>
    </source>
</evidence>
<sequence>MADESQLTMRSLEFWGPGEEELARKLKERNVSVKPAGTVQRAVFQDESSLQDCLCKLEELTAEKVFVREAETPPDSGFSTR</sequence>
<gene>
    <name evidence="1" type="ORF">SAMN05421790_108129</name>
</gene>
<dbReference type="AlphaFoldDB" id="A0A1N7NCK9"/>
<accession>A0A1N7NCK9</accession>
<reference evidence="2" key="1">
    <citation type="submission" date="2017-01" db="EMBL/GenBank/DDBJ databases">
        <authorList>
            <person name="Varghese N."/>
            <person name="Submissions S."/>
        </authorList>
    </citation>
    <scope>NUCLEOTIDE SEQUENCE [LARGE SCALE GENOMIC DNA]</scope>
    <source>
        <strain evidence="2">DSM 45196</strain>
    </source>
</reference>
<dbReference type="OrthoDB" id="2990940at2"/>
<name>A0A1N7NCK9_9BACL</name>
<proteinExistence type="predicted"/>
<evidence type="ECO:0000313" key="1">
    <source>
        <dbReference type="EMBL" id="SIS96115.1"/>
    </source>
</evidence>
<protein>
    <submittedName>
        <fullName evidence="1">Uncharacterized protein</fullName>
    </submittedName>
</protein>
<dbReference type="Proteomes" id="UP000186795">
    <property type="component" value="Unassembled WGS sequence"/>
</dbReference>
<dbReference type="EMBL" id="FTOD01000008">
    <property type="protein sequence ID" value="SIS96115.1"/>
    <property type="molecule type" value="Genomic_DNA"/>
</dbReference>